<evidence type="ECO:0000256" key="2">
    <source>
        <dbReference type="SAM" id="Phobius"/>
    </source>
</evidence>
<dbReference type="Gene3D" id="3.30.9.10">
    <property type="entry name" value="D-Amino Acid Oxidase, subunit A, domain 2"/>
    <property type="match status" value="1"/>
</dbReference>
<dbReference type="GO" id="GO:0016491">
    <property type="term" value="F:oxidoreductase activity"/>
    <property type="evidence" value="ECO:0007669"/>
    <property type="project" value="UniProtKB-KW"/>
</dbReference>
<feature type="domain" description="FAD dependent oxidoreductase" evidence="3">
    <location>
        <begin position="8"/>
        <end position="367"/>
    </location>
</feature>
<proteinExistence type="predicted"/>
<dbReference type="PANTHER" id="PTHR13847">
    <property type="entry name" value="SARCOSINE DEHYDROGENASE-RELATED"/>
    <property type="match status" value="1"/>
</dbReference>
<evidence type="ECO:0000259" key="3">
    <source>
        <dbReference type="Pfam" id="PF01266"/>
    </source>
</evidence>
<name>A0A9X3WWF4_9BACI</name>
<evidence type="ECO:0000313" key="5">
    <source>
        <dbReference type="Proteomes" id="UP001145050"/>
    </source>
</evidence>
<reference evidence="4" key="1">
    <citation type="submission" date="2022-06" db="EMBL/GenBank/DDBJ databases">
        <title>Aquibacillus sp. a new bacterium isolated from soil saline samples.</title>
        <authorList>
            <person name="Galisteo C."/>
            <person name="De La Haba R."/>
            <person name="Sanchez-Porro C."/>
            <person name="Ventosa A."/>
        </authorList>
    </citation>
    <scope>NUCLEOTIDE SEQUENCE</scope>
    <source>
        <strain evidence="4">3ASR75-11</strain>
    </source>
</reference>
<dbReference type="GO" id="GO:0005737">
    <property type="term" value="C:cytoplasm"/>
    <property type="evidence" value="ECO:0007669"/>
    <property type="project" value="TreeGrafter"/>
</dbReference>
<keyword evidence="2" id="KW-0812">Transmembrane</keyword>
<comment type="caution">
    <text evidence="4">The sequence shown here is derived from an EMBL/GenBank/DDBJ whole genome shotgun (WGS) entry which is preliminary data.</text>
</comment>
<feature type="transmembrane region" description="Helical" evidence="2">
    <location>
        <begin position="7"/>
        <end position="24"/>
    </location>
</feature>
<keyword evidence="1" id="KW-0560">Oxidoreductase</keyword>
<dbReference type="InterPro" id="IPR006076">
    <property type="entry name" value="FAD-dep_OxRdtase"/>
</dbReference>
<dbReference type="RefSeq" id="WP_272437260.1">
    <property type="nucleotide sequence ID" value="NZ_JAMQKB010000015.1"/>
</dbReference>
<organism evidence="4 5">
    <name type="scientific">Terrihalobacillus insolitus</name>
    <dbReference type="NCBI Taxonomy" id="2950438"/>
    <lineage>
        <taxon>Bacteria</taxon>
        <taxon>Bacillati</taxon>
        <taxon>Bacillota</taxon>
        <taxon>Bacilli</taxon>
        <taxon>Bacillales</taxon>
        <taxon>Bacillaceae</taxon>
        <taxon>Terrihalobacillus</taxon>
    </lineage>
</organism>
<keyword evidence="5" id="KW-1185">Reference proteome</keyword>
<dbReference type="AlphaFoldDB" id="A0A9X3WWF4"/>
<dbReference type="Proteomes" id="UP001145050">
    <property type="component" value="Unassembled WGS sequence"/>
</dbReference>
<dbReference type="EMBL" id="JAMQKB010000015">
    <property type="protein sequence ID" value="MDC3425451.1"/>
    <property type="molecule type" value="Genomic_DNA"/>
</dbReference>
<dbReference type="Gene3D" id="3.50.50.60">
    <property type="entry name" value="FAD/NAD(P)-binding domain"/>
    <property type="match status" value="1"/>
</dbReference>
<dbReference type="PROSITE" id="PS51257">
    <property type="entry name" value="PROKAR_LIPOPROTEIN"/>
    <property type="match status" value="1"/>
</dbReference>
<dbReference type="Pfam" id="PF01266">
    <property type="entry name" value="DAO"/>
    <property type="match status" value="1"/>
</dbReference>
<keyword evidence="2" id="KW-0472">Membrane</keyword>
<evidence type="ECO:0000313" key="4">
    <source>
        <dbReference type="EMBL" id="MDC3425451.1"/>
    </source>
</evidence>
<gene>
    <name evidence="4" type="ORF">NC797_13165</name>
</gene>
<dbReference type="SUPFAM" id="SSF51905">
    <property type="entry name" value="FAD/NAD(P)-binding domain"/>
    <property type="match status" value="1"/>
</dbReference>
<dbReference type="PANTHER" id="PTHR13847:SF287">
    <property type="entry name" value="FAD-DEPENDENT OXIDOREDUCTASE DOMAIN-CONTAINING PROTEIN 1"/>
    <property type="match status" value="1"/>
</dbReference>
<protein>
    <submittedName>
        <fullName evidence="4">FAD-binding oxidoreductase</fullName>
    </submittedName>
</protein>
<dbReference type="InterPro" id="IPR036188">
    <property type="entry name" value="FAD/NAD-bd_sf"/>
</dbReference>
<evidence type="ECO:0000256" key="1">
    <source>
        <dbReference type="ARBA" id="ARBA00023002"/>
    </source>
</evidence>
<accession>A0A9X3WWF4</accession>
<dbReference type="SUPFAM" id="SSF54373">
    <property type="entry name" value="FAD-linked reductases, C-terminal domain"/>
    <property type="match status" value="1"/>
</dbReference>
<keyword evidence="2" id="KW-1133">Transmembrane helix</keyword>
<sequence length="392" mass="43559">MKEKRTEVAVIGGGIVGCAVAYYISKLGYEVTIIEKNELASGTSSHCDGNILAIDKDPGFDSQMALKSQKLIGQLVKELPMEFEYRQPGSILVCETEEEMGAAERWVKSQQEAGLPFRMLDQSDLRYESKYLADDLLGGLECGSDSTVNPYLLTYALYEGAKQLGASLMKQTSVKNMSYDNENYTIETDRGVITANQVVNCGGVWAPEMGEMLDLKIPIYPRKGHILVSSRQVPVSPRKVMEFGYLMSKFGGERKVDEDIVKYGVALVFEPTQSQNFLLGSSREFVGFSTDVDWDVVKSVARRCMRFYPKLKDMNLLRAYAGLRPWTADNLPIVSDVKQYPGYYVAAGHEGDGIGLAAITGKVIAEMISNQSTSIDLEPLRYDRFEKEGVQL</sequence>